<proteinExistence type="predicted"/>
<dbReference type="InterPro" id="IPR050310">
    <property type="entry name" value="VPS10-sortilin"/>
</dbReference>
<accession>A0A381VMF3</accession>
<evidence type="ECO:0000259" key="2">
    <source>
        <dbReference type="Pfam" id="PF15902"/>
    </source>
</evidence>
<gene>
    <name evidence="3" type="ORF">METZ01_LOCUS94334</name>
</gene>
<dbReference type="PANTHER" id="PTHR12106">
    <property type="entry name" value="SORTILIN RELATED"/>
    <property type="match status" value="1"/>
</dbReference>
<dbReference type="InterPro" id="IPR015943">
    <property type="entry name" value="WD40/YVTN_repeat-like_dom_sf"/>
</dbReference>
<evidence type="ECO:0000313" key="3">
    <source>
        <dbReference type="EMBL" id="SVA41480.1"/>
    </source>
</evidence>
<sequence length="1050" mass="116021">MTTNYLGRKRLPLEGLISLLLIIFLVPAFTQDISPDQYGQIKYRHIGPVGNRVVSVAGIEGDPLTYYTGAASGGIWKTVDGGLNWDPIFDGKPVHAIGALAVASSDPNVVWAGTGEPFIRSNVSIGDGVWKSTDAGENWTHMGLDKTGRISRMIIHPTNPDVVYAASLGHAYLPQKERGIYRTKDGGKNWKLVLAVNDSTGASDLVMDPNNPRILFAGMWQLDIKTWGRESGGPGGGIFMTRDGGDTWEKLKGSELPKLPVGKVAVCNTPANSDRIYALIETGDGVPWHGRETESGELWRTDDGGKNWKLVSYNRHLSGRTAYYSRCAVSPDDPDEVYFLAAAYSITKDGGHTSEVVSDAGRPNWDHHDMWIDPSNSDRMAVAGDGGISISNNRGKTWFRVQLPVAQLYHVNVDNNVPYYVYANRQDGPSTRGPSRSRTGGFFGGGISRGMWHSVGGGESGFATPDPIDPDIIWSSASGYGAGGGIVVHYNEKRRQFRQVEVWPEATFGSPAGDIKYRFQWTFPLLISPHDNNTVYVTSQHVHRTNNGGQSWELASPDLSTGDKSKMGISGGLTPDNIGVEYCCVIYAFDESPVEKGVLWAGTNDGLVHVSRDNGNTWKDVTDNIPGLPPLGTVRNIDASKWDGGKAYITVDFHQVGNFEPYVYKTENYGRRWKKITRGIPSSTLSYTRNVREDPVRPGLLYLGTENSLYVSFNDGDEWQPLMNNMPASPMYWIVIQEEFNDLVVGTYGRGIWIMDDITPLQQLNKKITSSAAHLFEPRKAYRFRPITSPFTMFDDPSAGENPPYGASINYWLNESAEDSVSIKISDPSGNLIRTLKGPSSAGINRVWWDLRGELSKKIILRTKPLHVDWVELDDEGKLDAAVGQSSALVTPGTYTVELDAFGINTSKKLSIVKDPHSEGSEKDIAEQTKMILDMQSDINETASLINRIEMIRSQLYDIRIMTKDHEVAEEISTAVESLDKKFISVEGELYQMRLTGAGQDGIRWPAKLAGKLGYLASVVETADFPPNDQQREVHQILKDRLTLYEKQFN</sequence>
<dbReference type="Gene3D" id="2.60.40.4070">
    <property type="match status" value="1"/>
</dbReference>
<protein>
    <recommendedName>
        <fullName evidence="2">Sortilin N-terminal domain-containing protein</fullName>
    </recommendedName>
</protein>
<name>A0A381VMF3_9ZZZZ</name>
<dbReference type="InterPro" id="IPR031778">
    <property type="entry name" value="Sortilin_N"/>
</dbReference>
<dbReference type="Gene3D" id="2.130.10.10">
    <property type="entry name" value="YVTN repeat-like/Quinoprotein amine dehydrogenase"/>
    <property type="match status" value="4"/>
</dbReference>
<reference evidence="3" key="1">
    <citation type="submission" date="2018-05" db="EMBL/GenBank/DDBJ databases">
        <authorList>
            <person name="Lanie J.A."/>
            <person name="Ng W.-L."/>
            <person name="Kazmierczak K.M."/>
            <person name="Andrzejewski T.M."/>
            <person name="Davidsen T.M."/>
            <person name="Wayne K.J."/>
            <person name="Tettelin H."/>
            <person name="Glass J.I."/>
            <person name="Rusch D."/>
            <person name="Podicherti R."/>
            <person name="Tsui H.-C.T."/>
            <person name="Winkler M.E."/>
        </authorList>
    </citation>
    <scope>NUCLEOTIDE SEQUENCE</scope>
</reference>
<dbReference type="SUPFAM" id="SSF50939">
    <property type="entry name" value="Sialidases"/>
    <property type="match status" value="2"/>
</dbReference>
<dbReference type="InterPro" id="IPR036278">
    <property type="entry name" value="Sialidase_sf"/>
</dbReference>
<dbReference type="AlphaFoldDB" id="A0A381VMF3"/>
<feature type="non-terminal residue" evidence="3">
    <location>
        <position position="1050"/>
    </location>
</feature>
<feature type="domain" description="Sortilin N-terminal" evidence="2">
    <location>
        <begin position="129"/>
        <end position="252"/>
    </location>
</feature>
<dbReference type="EMBL" id="UINC01009244">
    <property type="protein sequence ID" value="SVA41480.1"/>
    <property type="molecule type" value="Genomic_DNA"/>
</dbReference>
<dbReference type="CDD" id="cd15482">
    <property type="entry name" value="Sialidase_non-viral"/>
    <property type="match status" value="1"/>
</dbReference>
<dbReference type="PANTHER" id="PTHR12106:SF27">
    <property type="entry name" value="SORTILIN-RELATED RECEPTOR"/>
    <property type="match status" value="1"/>
</dbReference>
<keyword evidence="1" id="KW-0677">Repeat</keyword>
<organism evidence="3">
    <name type="scientific">marine metagenome</name>
    <dbReference type="NCBI Taxonomy" id="408172"/>
    <lineage>
        <taxon>unclassified sequences</taxon>
        <taxon>metagenomes</taxon>
        <taxon>ecological metagenomes</taxon>
    </lineage>
</organism>
<dbReference type="Pfam" id="PF15902">
    <property type="entry name" value="Sortilin-Vps10"/>
    <property type="match status" value="1"/>
</dbReference>
<evidence type="ECO:0000256" key="1">
    <source>
        <dbReference type="ARBA" id="ARBA00022737"/>
    </source>
</evidence>